<keyword evidence="7" id="KW-0057">Aromatic amino acid biosynthesis</keyword>
<dbReference type="Pfam" id="PF00218">
    <property type="entry name" value="IGPS"/>
    <property type="match status" value="1"/>
</dbReference>
<organism evidence="10">
    <name type="scientific">hydrothermal vent metagenome</name>
    <dbReference type="NCBI Taxonomy" id="652676"/>
    <lineage>
        <taxon>unclassified sequences</taxon>
        <taxon>metagenomes</taxon>
        <taxon>ecological metagenomes</taxon>
    </lineage>
</organism>
<dbReference type="InterPro" id="IPR013785">
    <property type="entry name" value="Aldolase_TIM"/>
</dbReference>
<comment type="catalytic activity">
    <reaction evidence="1">
        <text>1-(2-carboxyphenylamino)-1-deoxy-D-ribulose 5-phosphate + H(+) = (1S,2R)-1-C-(indol-3-yl)glycerol 3-phosphate + CO2 + H2O</text>
        <dbReference type="Rhea" id="RHEA:23476"/>
        <dbReference type="ChEBI" id="CHEBI:15377"/>
        <dbReference type="ChEBI" id="CHEBI:15378"/>
        <dbReference type="ChEBI" id="CHEBI:16526"/>
        <dbReference type="ChEBI" id="CHEBI:58613"/>
        <dbReference type="ChEBI" id="CHEBI:58866"/>
        <dbReference type="EC" id="4.1.1.48"/>
    </reaction>
</comment>
<evidence type="ECO:0000256" key="8">
    <source>
        <dbReference type="ARBA" id="ARBA00023239"/>
    </source>
</evidence>
<dbReference type="PROSITE" id="PS00614">
    <property type="entry name" value="IGPS"/>
    <property type="match status" value="1"/>
</dbReference>
<accession>A0A3B1BTT4</accession>
<name>A0A3B1BTT4_9ZZZZ</name>
<evidence type="ECO:0000313" key="10">
    <source>
        <dbReference type="EMBL" id="VAX15613.1"/>
    </source>
</evidence>
<feature type="domain" description="Indole-3-glycerol phosphate synthase" evidence="9">
    <location>
        <begin position="8"/>
        <end position="258"/>
    </location>
</feature>
<sequence length="266" mass="28811">MPHDNLIETILEHKRKEVSFAKKLVPENILRDTATRTGPVRSLKTALTSTGHKARVIAEIKRSSPKAMLKPINFDLAKIAKGYEAGGAVALSILTDTRFFSGAPIYIPMARSEVAIPVLRKDFIIDSWQVAETAALGADAILLMATCLDGEQLVDLYGFAMELGLEPLIEIHTEDDWKRVEPLKPAIVGINNRNFHSKDLSVNTDTTIQLAPVLPDDVVVVSESGIAGVADIEQLIEVGVDGFLIGTAFMTKEDPGASLANTLSQL</sequence>
<dbReference type="InterPro" id="IPR001468">
    <property type="entry name" value="Indole-3-GlycerolPSynthase_CS"/>
</dbReference>
<evidence type="ECO:0000256" key="2">
    <source>
        <dbReference type="ARBA" id="ARBA00004696"/>
    </source>
</evidence>
<evidence type="ECO:0000256" key="3">
    <source>
        <dbReference type="ARBA" id="ARBA00012362"/>
    </source>
</evidence>
<dbReference type="CDD" id="cd00331">
    <property type="entry name" value="IGPS"/>
    <property type="match status" value="1"/>
</dbReference>
<keyword evidence="8 10" id="KW-0456">Lyase</keyword>
<evidence type="ECO:0000256" key="1">
    <source>
        <dbReference type="ARBA" id="ARBA00001633"/>
    </source>
</evidence>
<dbReference type="GO" id="GO:0004640">
    <property type="term" value="F:phosphoribosylanthranilate isomerase activity"/>
    <property type="evidence" value="ECO:0007669"/>
    <property type="project" value="TreeGrafter"/>
</dbReference>
<dbReference type="InterPro" id="IPR013798">
    <property type="entry name" value="Indole-3-glycerol_P_synth_dom"/>
</dbReference>
<dbReference type="SUPFAM" id="SSF51366">
    <property type="entry name" value="Ribulose-phoshate binding barrel"/>
    <property type="match status" value="1"/>
</dbReference>
<proteinExistence type="predicted"/>
<evidence type="ECO:0000256" key="5">
    <source>
        <dbReference type="ARBA" id="ARBA00022793"/>
    </source>
</evidence>
<dbReference type="InterPro" id="IPR011060">
    <property type="entry name" value="RibuloseP-bd_barrel"/>
</dbReference>
<dbReference type="AlphaFoldDB" id="A0A3B1BTT4"/>
<dbReference type="PANTHER" id="PTHR22854:SF2">
    <property type="entry name" value="INDOLE-3-GLYCEROL-PHOSPHATE SYNTHASE"/>
    <property type="match status" value="1"/>
</dbReference>
<dbReference type="PANTHER" id="PTHR22854">
    <property type="entry name" value="TRYPTOPHAN BIOSYNTHESIS PROTEIN"/>
    <property type="match status" value="1"/>
</dbReference>
<dbReference type="InterPro" id="IPR045186">
    <property type="entry name" value="Indole-3-glycerol_P_synth"/>
</dbReference>
<evidence type="ECO:0000259" key="9">
    <source>
        <dbReference type="Pfam" id="PF00218"/>
    </source>
</evidence>
<dbReference type="Gene3D" id="3.20.20.70">
    <property type="entry name" value="Aldolase class I"/>
    <property type="match status" value="1"/>
</dbReference>
<dbReference type="EMBL" id="UOGC01000015">
    <property type="protein sequence ID" value="VAX15613.1"/>
    <property type="molecule type" value="Genomic_DNA"/>
</dbReference>
<dbReference type="UniPathway" id="UPA00035">
    <property type="reaction ID" value="UER00043"/>
</dbReference>
<dbReference type="GO" id="GO:0004425">
    <property type="term" value="F:indole-3-glycerol-phosphate synthase activity"/>
    <property type="evidence" value="ECO:0007669"/>
    <property type="project" value="UniProtKB-EC"/>
</dbReference>
<evidence type="ECO:0000256" key="4">
    <source>
        <dbReference type="ARBA" id="ARBA00022605"/>
    </source>
</evidence>
<protein>
    <recommendedName>
        <fullName evidence="3">indole-3-glycerol-phosphate synthase</fullName>
        <ecNumber evidence="3">4.1.1.48</ecNumber>
    </recommendedName>
</protein>
<keyword evidence="4" id="KW-0028">Amino-acid biosynthesis</keyword>
<evidence type="ECO:0000256" key="7">
    <source>
        <dbReference type="ARBA" id="ARBA00023141"/>
    </source>
</evidence>
<dbReference type="EC" id="4.1.1.48" evidence="3"/>
<comment type="pathway">
    <text evidence="2">Amino-acid biosynthesis; L-tryptophan biosynthesis; L-tryptophan from chorismate: step 4/5.</text>
</comment>
<evidence type="ECO:0000256" key="6">
    <source>
        <dbReference type="ARBA" id="ARBA00022822"/>
    </source>
</evidence>
<dbReference type="GO" id="GO:0000162">
    <property type="term" value="P:L-tryptophan biosynthetic process"/>
    <property type="evidence" value="ECO:0007669"/>
    <property type="project" value="UniProtKB-UniPathway"/>
</dbReference>
<keyword evidence="5" id="KW-0210">Decarboxylase</keyword>
<reference evidence="10" key="1">
    <citation type="submission" date="2018-06" db="EMBL/GenBank/DDBJ databases">
        <authorList>
            <person name="Zhirakovskaya E."/>
        </authorList>
    </citation>
    <scope>NUCLEOTIDE SEQUENCE</scope>
</reference>
<keyword evidence="6" id="KW-0822">Tryptophan biosynthesis</keyword>
<gene>
    <name evidence="10" type="ORF">MNBD_NITROSPINAE01-1341</name>
</gene>